<gene>
    <name evidence="8" type="primary">acsA_2</name>
    <name evidence="8" type="ORF">DSCO28_26710</name>
</gene>
<dbReference type="SUPFAM" id="SSF56801">
    <property type="entry name" value="Acetyl-CoA synthetase-like"/>
    <property type="match status" value="1"/>
</dbReference>
<proteinExistence type="predicted"/>
<dbReference type="InterPro" id="IPR045851">
    <property type="entry name" value="AMP-bd_C_sf"/>
</dbReference>
<evidence type="ECO:0000256" key="3">
    <source>
        <dbReference type="ARBA" id="ARBA00022741"/>
    </source>
</evidence>
<dbReference type="Pfam" id="PF13193">
    <property type="entry name" value="AMP-binding_C"/>
    <property type="match status" value="1"/>
</dbReference>
<keyword evidence="3" id="KW-0547">Nucleotide-binding</keyword>
<keyword evidence="2" id="KW-0436">Ligase</keyword>
<accession>A0A5K7ZNJ0</accession>
<dbReference type="GO" id="GO:0003987">
    <property type="term" value="F:acetate-CoA ligase activity"/>
    <property type="evidence" value="ECO:0007669"/>
    <property type="project" value="UniProtKB-EC"/>
</dbReference>
<dbReference type="Pfam" id="PF00501">
    <property type="entry name" value="AMP-binding"/>
    <property type="match status" value="1"/>
</dbReference>
<dbReference type="InterPro" id="IPR042099">
    <property type="entry name" value="ANL_N_sf"/>
</dbReference>
<keyword evidence="5" id="KW-0007">Acetylation</keyword>
<evidence type="ECO:0000256" key="5">
    <source>
        <dbReference type="ARBA" id="ARBA00022990"/>
    </source>
</evidence>
<dbReference type="PANTHER" id="PTHR24095:SF14">
    <property type="entry name" value="ACETYL-COENZYME A SYNTHETASE 1"/>
    <property type="match status" value="1"/>
</dbReference>
<evidence type="ECO:0000256" key="2">
    <source>
        <dbReference type="ARBA" id="ARBA00022598"/>
    </source>
</evidence>
<dbReference type="PANTHER" id="PTHR24095">
    <property type="entry name" value="ACETYL-COENZYME A SYNTHETASE"/>
    <property type="match status" value="1"/>
</dbReference>
<dbReference type="Gene3D" id="3.40.50.12780">
    <property type="entry name" value="N-terminal domain of ligase-like"/>
    <property type="match status" value="1"/>
</dbReference>
<dbReference type="GO" id="GO:0005829">
    <property type="term" value="C:cytosol"/>
    <property type="evidence" value="ECO:0007669"/>
    <property type="project" value="TreeGrafter"/>
</dbReference>
<evidence type="ECO:0000256" key="1">
    <source>
        <dbReference type="ARBA" id="ARBA00013275"/>
    </source>
</evidence>
<dbReference type="InterPro" id="IPR000873">
    <property type="entry name" value="AMP-dep_synth/lig_dom"/>
</dbReference>
<dbReference type="AlphaFoldDB" id="A0A5K7ZNJ0"/>
<evidence type="ECO:0000256" key="4">
    <source>
        <dbReference type="ARBA" id="ARBA00022840"/>
    </source>
</evidence>
<evidence type="ECO:0000259" key="7">
    <source>
        <dbReference type="Pfam" id="PF13193"/>
    </source>
</evidence>
<dbReference type="GO" id="GO:0006085">
    <property type="term" value="P:acetyl-CoA biosynthetic process"/>
    <property type="evidence" value="ECO:0007669"/>
    <property type="project" value="TreeGrafter"/>
</dbReference>
<dbReference type="InterPro" id="IPR025110">
    <property type="entry name" value="AMP-bd_C"/>
</dbReference>
<dbReference type="InterPro" id="IPR020845">
    <property type="entry name" value="AMP-binding_CS"/>
</dbReference>
<dbReference type="GO" id="GO:0005524">
    <property type="term" value="F:ATP binding"/>
    <property type="evidence" value="ECO:0007669"/>
    <property type="project" value="UniProtKB-KW"/>
</dbReference>
<organism evidence="8 9">
    <name type="scientific">Desulfosarcina ovata subsp. sediminis</name>
    <dbReference type="NCBI Taxonomy" id="885957"/>
    <lineage>
        <taxon>Bacteria</taxon>
        <taxon>Pseudomonadati</taxon>
        <taxon>Thermodesulfobacteriota</taxon>
        <taxon>Desulfobacteria</taxon>
        <taxon>Desulfobacterales</taxon>
        <taxon>Desulfosarcinaceae</taxon>
        <taxon>Desulfosarcina</taxon>
    </lineage>
</organism>
<dbReference type="KEGG" id="dov:DSCO28_26710"/>
<dbReference type="Proteomes" id="UP000425960">
    <property type="component" value="Chromosome"/>
</dbReference>
<dbReference type="EMBL" id="AP021876">
    <property type="protein sequence ID" value="BBO82105.1"/>
    <property type="molecule type" value="Genomic_DNA"/>
</dbReference>
<protein>
    <recommendedName>
        <fullName evidence="1">acetate--CoA ligase</fullName>
        <ecNumber evidence="1">6.2.1.1</ecNumber>
    </recommendedName>
</protein>
<dbReference type="Gene3D" id="3.30.300.30">
    <property type="match status" value="1"/>
</dbReference>
<evidence type="ECO:0000313" key="8">
    <source>
        <dbReference type="EMBL" id="BBO82105.1"/>
    </source>
</evidence>
<keyword evidence="4" id="KW-0067">ATP-binding</keyword>
<reference evidence="8 9" key="1">
    <citation type="submission" date="2019-11" db="EMBL/GenBank/DDBJ databases">
        <title>Comparative genomics of hydrocarbon-degrading Desulfosarcina strains.</title>
        <authorList>
            <person name="Watanabe M."/>
            <person name="Kojima H."/>
            <person name="Fukui M."/>
        </authorList>
    </citation>
    <scope>NUCLEOTIDE SEQUENCE [LARGE SCALE GENOMIC DNA]</scope>
    <source>
        <strain evidence="8 9">28bB2T</strain>
    </source>
</reference>
<sequence length="574" mass="64989">MIKAKIAPQNPDANLGAYDEIYGSFSWGDVEKQFTWHHTHQLNIAHEAIDRWSDDPNTANHTALIFEKSGEIKTYTYRDLEILSNKWANLLQQYGFKIGDRLFIFLDPCPEIYFAMLAAAKLGVLFCPLFASLGYDELEERIENGKPRGILTNPDMDEWLPHDAMQAVQHVLLTHGPAPGLSAKETVVEGLADSMPDQFSTRWVDAQTPLYLLYTSGSTGPPKGVVHAHRDMIGQLMTARYVLDLTPNSVLWADCDPAWVTGTVYGAFAPWLCGATSVIQADPFLTSTWYRTLERHNITVWYKTPRAMRRLMEAGEDLVGRYDFSSLKHIAVVGEALAPEIIYWFKKNFKITPHDTWWMTETGMICIANFPSMEIKPGSMGKPLPGIEAAIIDEKGRRLPDLTMGELALKPGWPAMMTGIWEDERRYKDYFRLPEWFLTGDMAIRDPDGYYYHQGRTDDLIKIGVKLIGPYEIERALCQHPAVREAAVISKPARPGEPRIKAFISINKNVTPSARLNQEIKAFVKAKLSSEVVLKEIVFMEEIPKTRSGKMLRRALRAQDMGLPIGDHMKIKDV</sequence>
<evidence type="ECO:0000259" key="6">
    <source>
        <dbReference type="Pfam" id="PF00501"/>
    </source>
</evidence>
<dbReference type="RefSeq" id="WP_155322648.1">
    <property type="nucleotide sequence ID" value="NZ_AP021876.1"/>
</dbReference>
<evidence type="ECO:0000313" key="9">
    <source>
        <dbReference type="Proteomes" id="UP000425960"/>
    </source>
</evidence>
<dbReference type="PROSITE" id="PS00455">
    <property type="entry name" value="AMP_BINDING"/>
    <property type="match status" value="1"/>
</dbReference>
<dbReference type="EC" id="6.2.1.1" evidence="1"/>
<feature type="domain" description="AMP-dependent synthetase/ligase" evidence="6">
    <location>
        <begin position="58"/>
        <end position="421"/>
    </location>
</feature>
<name>A0A5K7ZNJ0_9BACT</name>
<feature type="domain" description="AMP-binding enzyme C-terminal" evidence="7">
    <location>
        <begin position="472"/>
        <end position="550"/>
    </location>
</feature>